<evidence type="ECO:0000259" key="8">
    <source>
        <dbReference type="PROSITE" id="PS50994"/>
    </source>
</evidence>
<feature type="domain" description="CCHC-type" evidence="7">
    <location>
        <begin position="117"/>
        <end position="133"/>
    </location>
</feature>
<dbReference type="InterPro" id="IPR043502">
    <property type="entry name" value="DNA/RNA_pol_sf"/>
</dbReference>
<dbReference type="InterPro" id="IPR054722">
    <property type="entry name" value="PolX-like_BBD"/>
</dbReference>
<dbReference type="OrthoDB" id="545002at2759"/>
<evidence type="ECO:0000256" key="5">
    <source>
        <dbReference type="PROSITE-ProRule" id="PRU00047"/>
    </source>
</evidence>
<dbReference type="Pfam" id="PF00665">
    <property type="entry name" value="rve"/>
    <property type="match status" value="1"/>
</dbReference>
<dbReference type="Pfam" id="PF00098">
    <property type="entry name" value="zf-CCHC"/>
    <property type="match status" value="1"/>
</dbReference>
<dbReference type="SUPFAM" id="SSF56672">
    <property type="entry name" value="DNA/RNA polymerases"/>
    <property type="match status" value="1"/>
</dbReference>
<dbReference type="InterPro" id="IPR039537">
    <property type="entry name" value="Retrotran_Ty1/copia-like"/>
</dbReference>
<dbReference type="EMBL" id="DF237883">
    <property type="protein sequence ID" value="GAQ92153.1"/>
    <property type="molecule type" value="Genomic_DNA"/>
</dbReference>
<gene>
    <name evidence="9" type="ORF">KFL_009340020</name>
</gene>
<keyword evidence="4" id="KW-0378">Hydrolase</keyword>
<keyword evidence="2" id="KW-0479">Metal-binding</keyword>
<dbReference type="GO" id="GO:0004190">
    <property type="term" value="F:aspartic-type endopeptidase activity"/>
    <property type="evidence" value="ECO:0007669"/>
    <property type="project" value="UniProtKB-KW"/>
</dbReference>
<feature type="compositionally biased region" description="Low complexity" evidence="6">
    <location>
        <begin position="168"/>
        <end position="182"/>
    </location>
</feature>
<dbReference type="InterPro" id="IPR001878">
    <property type="entry name" value="Znf_CCHC"/>
</dbReference>
<dbReference type="SMART" id="SM00343">
    <property type="entry name" value="ZnF_C2HC"/>
    <property type="match status" value="2"/>
</dbReference>
<evidence type="ECO:0000256" key="3">
    <source>
        <dbReference type="ARBA" id="ARBA00022750"/>
    </source>
</evidence>
<evidence type="ECO:0000313" key="10">
    <source>
        <dbReference type="Proteomes" id="UP000054558"/>
    </source>
</evidence>
<sequence>MADSTEKIQIEKLKGAENYQTWKVLMQLLLTEKGLKRCIDPETRTSEEMEGRSATVKAKEAEEQSKALAAIGLRVSSEYLGIITDAEGSARAAWNEFQRMFQNPKQNFGKSKKGGFKCWTCGEAGHRKSECPKNPDRNKECNRCGLKGHVEKNCSREDKGKSSDRDSSAGGSSKKGMKKSMAFASPPEKDLSEVWILDSGASAHLCCKKEFFADLRPVKEGEASEIQGVGDTVKVEGIGKVALLCETFEGEKTEVYLEEVRYTPEAQVNLASLSRFLAKGAKLSSEESVVSLSVEGEKFLEAENERGVSVIRLVEQEPVAFAISQVEQARLWHRRLGHASSEALATMSRDSLVEGLPPPQAFRKAGETLCEDCVLGKQTRKPFPPSDRESSRPLELVHTDLCGTIPCKSAGGAKYAVTFIDDYSRCGVVQLLQTKEQARRALEAYVNLVENQLGLKVKRIQSDRGGEYWNGEVKDFCAKTGIYHQKTNPYSSPENGVAEKLNRTLMDKTRPMLSESGLEQKWWGEAILTANYVRNRTVTKKTGKTPYELFFGKKPDVSNLRVFGVRAFVHTPAQRRKKLDPVSKPGIFLGYEPGTKGYRVLLTSDRRTIVVSKDVTFDERERNEGSGIWETETPQPLPTAVNPVPAEPMLPEGEKDAELRTRGRAEPEERNEATELPAEQTAEPEPVPEKRERRPSKWYSSKEWVTANVAKETEPVEPQTLEEALGSPEAELWRKALEEEFTSLQENGTWELSEPPPDVKPIPCKWAFKLKKDENGNIARFKARLVIKGFKQRKGVDYDEVFAPVSRHVTLRSLLAVAAAQNLEVDQLDIKTAFLNGDLEEEIWMEQPELFETGGKQLACRLKKSLYGLKQAPRAWYLKLTAEMRELGFEPSAADPALFIRRDEDGRTAFTAVWVDDCLVVGEREVVASVKAALGRIFTVRDLGPVRYFLGMEVTRDREARTIKLTQKRAALDLLEQFGMDATRARRVPLNPGEKVQKRGEPLDVERYPYASLVGSLLYLANCTRPDLAQATASLARFMSSPTEDHWRLAKSVLSYLAGTVEAGLTYGAEKPEFEGFCDANHGGDPDTRRSTTGYVFLLGGAAVSWASKLQQTVAYSTVEAEYMAAAHAAKEALWIRKLAADLGLESGRLTVWSDNQGALQLIKHPITSQRSKHIDISHHFVRERVVRGELKFEYCPTAKMPADFLTKALVVTKFEECKKLIGME</sequence>
<evidence type="ECO:0008006" key="11">
    <source>
        <dbReference type="Google" id="ProtNLM"/>
    </source>
</evidence>
<feature type="compositionally biased region" description="Basic and acidic residues" evidence="6">
    <location>
        <begin position="154"/>
        <end position="167"/>
    </location>
</feature>
<dbReference type="Pfam" id="PF13976">
    <property type="entry name" value="gag_pre-integrs"/>
    <property type="match status" value="1"/>
</dbReference>
<feature type="domain" description="Integrase catalytic" evidence="8">
    <location>
        <begin position="389"/>
        <end position="554"/>
    </location>
</feature>
<evidence type="ECO:0000259" key="7">
    <source>
        <dbReference type="PROSITE" id="PS50158"/>
    </source>
</evidence>
<dbReference type="InterPro" id="IPR057670">
    <property type="entry name" value="SH3_retrovirus"/>
</dbReference>
<dbReference type="GO" id="GO:0015074">
    <property type="term" value="P:DNA integration"/>
    <property type="evidence" value="ECO:0007669"/>
    <property type="project" value="InterPro"/>
</dbReference>
<dbReference type="Gene3D" id="3.30.420.10">
    <property type="entry name" value="Ribonuclease H-like superfamily/Ribonuclease H"/>
    <property type="match status" value="1"/>
</dbReference>
<keyword evidence="10" id="KW-1185">Reference proteome</keyword>
<dbReference type="Pfam" id="PF25597">
    <property type="entry name" value="SH3_retrovirus"/>
    <property type="match status" value="1"/>
</dbReference>
<dbReference type="Proteomes" id="UP000054558">
    <property type="component" value="Unassembled WGS sequence"/>
</dbReference>
<dbReference type="CDD" id="cd09272">
    <property type="entry name" value="RNase_HI_RT_Ty1"/>
    <property type="match status" value="1"/>
</dbReference>
<accession>A0A1Y1INB1</accession>
<dbReference type="OMA" id="QIHKQAR"/>
<organism evidence="9 10">
    <name type="scientific">Klebsormidium nitens</name>
    <name type="common">Green alga</name>
    <name type="synonym">Ulothrix nitens</name>
    <dbReference type="NCBI Taxonomy" id="105231"/>
    <lineage>
        <taxon>Eukaryota</taxon>
        <taxon>Viridiplantae</taxon>
        <taxon>Streptophyta</taxon>
        <taxon>Klebsormidiophyceae</taxon>
        <taxon>Klebsormidiales</taxon>
        <taxon>Klebsormidiaceae</taxon>
        <taxon>Klebsormidium</taxon>
    </lineage>
</organism>
<dbReference type="PROSITE" id="PS50158">
    <property type="entry name" value="ZF_CCHC"/>
    <property type="match status" value="2"/>
</dbReference>
<keyword evidence="5" id="KW-0863">Zinc-finger</keyword>
<feature type="region of interest" description="Disordered" evidence="6">
    <location>
        <begin position="154"/>
        <end position="184"/>
    </location>
</feature>
<dbReference type="STRING" id="105231.A0A1Y1INB1"/>
<protein>
    <recommendedName>
        <fullName evidence="11">Retrovirus-related Pol polyprotein from transposon TNT 1-94</fullName>
    </recommendedName>
</protein>
<keyword evidence="5" id="KW-0862">Zinc</keyword>
<evidence type="ECO:0000256" key="6">
    <source>
        <dbReference type="SAM" id="MobiDB-lite"/>
    </source>
</evidence>
<dbReference type="PANTHER" id="PTHR42648">
    <property type="entry name" value="TRANSPOSASE, PUTATIVE-RELATED"/>
    <property type="match status" value="1"/>
</dbReference>
<feature type="region of interest" description="Disordered" evidence="6">
    <location>
        <begin position="620"/>
        <end position="698"/>
    </location>
</feature>
<keyword evidence="1" id="KW-0645">Protease</keyword>
<reference evidence="9 10" key="1">
    <citation type="journal article" date="2014" name="Nat. Commun.">
        <title>Klebsormidium flaccidum genome reveals primary factors for plant terrestrial adaptation.</title>
        <authorList>
            <person name="Hori K."/>
            <person name="Maruyama F."/>
            <person name="Fujisawa T."/>
            <person name="Togashi T."/>
            <person name="Yamamoto N."/>
            <person name="Seo M."/>
            <person name="Sato S."/>
            <person name="Yamada T."/>
            <person name="Mori H."/>
            <person name="Tajima N."/>
            <person name="Moriyama T."/>
            <person name="Ikeuchi M."/>
            <person name="Watanabe M."/>
            <person name="Wada H."/>
            <person name="Kobayashi K."/>
            <person name="Saito M."/>
            <person name="Masuda T."/>
            <person name="Sasaki-Sekimoto Y."/>
            <person name="Mashiguchi K."/>
            <person name="Awai K."/>
            <person name="Shimojima M."/>
            <person name="Masuda S."/>
            <person name="Iwai M."/>
            <person name="Nobusawa T."/>
            <person name="Narise T."/>
            <person name="Kondo S."/>
            <person name="Saito H."/>
            <person name="Sato R."/>
            <person name="Murakawa M."/>
            <person name="Ihara Y."/>
            <person name="Oshima-Yamada Y."/>
            <person name="Ohtaka K."/>
            <person name="Satoh M."/>
            <person name="Sonobe K."/>
            <person name="Ishii M."/>
            <person name="Ohtani R."/>
            <person name="Kanamori-Sato M."/>
            <person name="Honoki R."/>
            <person name="Miyazaki D."/>
            <person name="Mochizuki H."/>
            <person name="Umetsu J."/>
            <person name="Higashi K."/>
            <person name="Shibata D."/>
            <person name="Kamiya Y."/>
            <person name="Sato N."/>
            <person name="Nakamura Y."/>
            <person name="Tabata S."/>
            <person name="Ida S."/>
            <person name="Kurokawa K."/>
            <person name="Ohta H."/>
        </authorList>
    </citation>
    <scope>NUCLEOTIDE SEQUENCE [LARGE SCALE GENOMIC DNA]</scope>
    <source>
        <strain evidence="9 10">NIES-2285</strain>
    </source>
</reference>
<feature type="compositionally biased region" description="Basic and acidic residues" evidence="6">
    <location>
        <begin position="652"/>
        <end position="673"/>
    </location>
</feature>
<dbReference type="GO" id="GO:0006508">
    <property type="term" value="P:proteolysis"/>
    <property type="evidence" value="ECO:0007669"/>
    <property type="project" value="UniProtKB-KW"/>
</dbReference>
<keyword evidence="3" id="KW-0064">Aspartyl protease</keyword>
<dbReference type="InterPro" id="IPR036397">
    <property type="entry name" value="RNaseH_sf"/>
</dbReference>
<dbReference type="Pfam" id="PF07727">
    <property type="entry name" value="RVT_2"/>
    <property type="match status" value="1"/>
</dbReference>
<proteinExistence type="predicted"/>
<dbReference type="AlphaFoldDB" id="A0A1Y1INB1"/>
<evidence type="ECO:0000256" key="1">
    <source>
        <dbReference type="ARBA" id="ARBA00022670"/>
    </source>
</evidence>
<dbReference type="InterPro" id="IPR013103">
    <property type="entry name" value="RVT_2"/>
</dbReference>
<dbReference type="InterPro" id="IPR001584">
    <property type="entry name" value="Integrase_cat-core"/>
</dbReference>
<feature type="domain" description="CCHC-type" evidence="7">
    <location>
        <begin position="141"/>
        <end position="154"/>
    </location>
</feature>
<dbReference type="PROSITE" id="PS50994">
    <property type="entry name" value="INTEGRASE"/>
    <property type="match status" value="1"/>
</dbReference>
<dbReference type="Gene3D" id="4.10.60.10">
    <property type="entry name" value="Zinc finger, CCHC-type"/>
    <property type="match status" value="1"/>
</dbReference>
<dbReference type="InterPro" id="IPR012337">
    <property type="entry name" value="RNaseH-like_sf"/>
</dbReference>
<evidence type="ECO:0000256" key="4">
    <source>
        <dbReference type="ARBA" id="ARBA00022801"/>
    </source>
</evidence>
<dbReference type="GO" id="GO:0008270">
    <property type="term" value="F:zinc ion binding"/>
    <property type="evidence" value="ECO:0007669"/>
    <property type="project" value="UniProtKB-KW"/>
</dbReference>
<dbReference type="SUPFAM" id="SSF57756">
    <property type="entry name" value="Retrovirus zinc finger-like domains"/>
    <property type="match status" value="1"/>
</dbReference>
<dbReference type="InterPro" id="IPR036875">
    <property type="entry name" value="Znf_CCHC_sf"/>
</dbReference>
<evidence type="ECO:0000313" key="9">
    <source>
        <dbReference type="EMBL" id="GAQ92153.1"/>
    </source>
</evidence>
<evidence type="ECO:0000256" key="2">
    <source>
        <dbReference type="ARBA" id="ARBA00022723"/>
    </source>
</evidence>
<dbReference type="InterPro" id="IPR025724">
    <property type="entry name" value="GAG-pre-integrase_dom"/>
</dbReference>
<dbReference type="GO" id="GO:0003676">
    <property type="term" value="F:nucleic acid binding"/>
    <property type="evidence" value="ECO:0007669"/>
    <property type="project" value="InterPro"/>
</dbReference>
<dbReference type="PANTHER" id="PTHR42648:SF28">
    <property type="entry name" value="TRANSPOSON-ENCODED PROTEIN WITH RIBONUCLEASE H-LIKE AND RETROVIRUS ZINC FINGER-LIKE DOMAINS"/>
    <property type="match status" value="1"/>
</dbReference>
<name>A0A1Y1INB1_KLENI</name>
<dbReference type="Pfam" id="PF22936">
    <property type="entry name" value="Pol_BBD"/>
    <property type="match status" value="1"/>
</dbReference>
<dbReference type="SUPFAM" id="SSF53098">
    <property type="entry name" value="Ribonuclease H-like"/>
    <property type="match status" value="1"/>
</dbReference>